<dbReference type="AlphaFoldDB" id="A0A3S0KAY1"/>
<feature type="transmembrane region" description="Helical" evidence="1">
    <location>
        <begin position="32"/>
        <end position="49"/>
    </location>
</feature>
<keyword evidence="3" id="KW-1185">Reference proteome</keyword>
<feature type="transmembrane region" description="Helical" evidence="1">
    <location>
        <begin position="91"/>
        <end position="111"/>
    </location>
</feature>
<dbReference type="Proteomes" id="UP000277766">
    <property type="component" value="Unassembled WGS sequence"/>
</dbReference>
<comment type="caution">
    <text evidence="2">The sequence shown here is derived from an EMBL/GenBank/DDBJ whole genome shotgun (WGS) entry which is preliminary data.</text>
</comment>
<dbReference type="InterPro" id="IPR007165">
    <property type="entry name" value="Phage_holin_4_2"/>
</dbReference>
<protein>
    <submittedName>
        <fullName evidence="2">Phage holin family protein</fullName>
    </submittedName>
</protein>
<dbReference type="RefSeq" id="WP_126352180.1">
    <property type="nucleotide sequence ID" value="NZ_CP086380.1"/>
</dbReference>
<organism evidence="2 3">
    <name type="scientific">Deinococcus radiophilus</name>
    <dbReference type="NCBI Taxonomy" id="32062"/>
    <lineage>
        <taxon>Bacteria</taxon>
        <taxon>Thermotogati</taxon>
        <taxon>Deinococcota</taxon>
        <taxon>Deinococci</taxon>
        <taxon>Deinococcales</taxon>
        <taxon>Deinococcaceae</taxon>
        <taxon>Deinococcus</taxon>
    </lineage>
</organism>
<keyword evidence="1" id="KW-1133">Transmembrane helix</keyword>
<evidence type="ECO:0000256" key="1">
    <source>
        <dbReference type="SAM" id="Phobius"/>
    </source>
</evidence>
<dbReference type="OrthoDB" id="73648at2"/>
<dbReference type="EMBL" id="RXPE01000014">
    <property type="protein sequence ID" value="RTR26651.1"/>
    <property type="molecule type" value="Genomic_DNA"/>
</dbReference>
<sequence>MNFLLNLIVSALALYAVSQLYSGVYFVPGTGWVEIVLSALVLGLVNALVRPVLGLLSLPITVLTLGLFALVLNGLMLWLTAQFTALEVTGLGAAVVGALLLSLVSWVLNLITGPLRSGGERH</sequence>
<proteinExistence type="predicted"/>
<feature type="transmembrane region" description="Helical" evidence="1">
    <location>
        <begin position="56"/>
        <end position="79"/>
    </location>
</feature>
<dbReference type="PANTHER" id="PTHR37309:SF1">
    <property type="entry name" value="SLR0284 PROTEIN"/>
    <property type="match status" value="1"/>
</dbReference>
<dbReference type="Pfam" id="PF04020">
    <property type="entry name" value="Phage_holin_4_2"/>
    <property type="match status" value="1"/>
</dbReference>
<name>A0A3S0KAY1_9DEIO</name>
<gene>
    <name evidence="2" type="ORF">EJ104_07720</name>
</gene>
<accession>A0A3S0KAY1</accession>
<keyword evidence="1" id="KW-0472">Membrane</keyword>
<evidence type="ECO:0000313" key="2">
    <source>
        <dbReference type="EMBL" id="RTR26651.1"/>
    </source>
</evidence>
<reference evidence="2 3" key="1">
    <citation type="submission" date="2018-12" db="EMBL/GenBank/DDBJ databases">
        <title>Deinococcus radiophilus ATCC 27603 genome sequencing and assembly.</title>
        <authorList>
            <person name="Maclea K.S."/>
            <person name="Maynard C.R."/>
        </authorList>
    </citation>
    <scope>NUCLEOTIDE SEQUENCE [LARGE SCALE GENOMIC DNA]</scope>
    <source>
        <strain evidence="2 3">ATCC 27603</strain>
    </source>
</reference>
<keyword evidence="1" id="KW-0812">Transmembrane</keyword>
<evidence type="ECO:0000313" key="3">
    <source>
        <dbReference type="Proteomes" id="UP000277766"/>
    </source>
</evidence>
<dbReference type="PANTHER" id="PTHR37309">
    <property type="entry name" value="SLR0284 PROTEIN"/>
    <property type="match status" value="1"/>
</dbReference>